<name>A0ABT3GK96_9BACT</name>
<reference evidence="4 5" key="1">
    <citation type="submission" date="2022-10" db="EMBL/GenBank/DDBJ databases">
        <title>Luteolibacter arcticus strain CCTCC AB 2014275, whole genome shotgun sequencing project.</title>
        <authorList>
            <person name="Zhao G."/>
            <person name="Shen L."/>
        </authorList>
    </citation>
    <scope>NUCLEOTIDE SEQUENCE [LARGE SCALE GENOMIC DNA]</scope>
    <source>
        <strain evidence="4 5">CCTCC AB 2014275</strain>
    </source>
</reference>
<evidence type="ECO:0000313" key="5">
    <source>
        <dbReference type="Proteomes" id="UP001320876"/>
    </source>
</evidence>
<gene>
    <name evidence="4" type="ORF">OKA05_15085</name>
</gene>
<dbReference type="PANTHER" id="PTHR42535:SF2">
    <property type="entry name" value="CHROMOSOME UNDETERMINED SCAFFOLD_146, WHOLE GENOME SHOTGUN SEQUENCE"/>
    <property type="match status" value="1"/>
</dbReference>
<protein>
    <submittedName>
        <fullName evidence="4">Ig-like domain-containing protein</fullName>
    </submittedName>
</protein>
<evidence type="ECO:0000313" key="4">
    <source>
        <dbReference type="EMBL" id="MCW1923891.1"/>
    </source>
</evidence>
<feature type="domain" description="LamG-like jellyroll fold" evidence="3">
    <location>
        <begin position="879"/>
        <end position="1005"/>
    </location>
</feature>
<dbReference type="Gene3D" id="2.60.40.10">
    <property type="entry name" value="Immunoglobulins"/>
    <property type="match status" value="1"/>
</dbReference>
<proteinExistence type="predicted"/>
<dbReference type="SMART" id="SM00560">
    <property type="entry name" value="LamGL"/>
    <property type="match status" value="2"/>
</dbReference>
<evidence type="ECO:0000256" key="1">
    <source>
        <dbReference type="ARBA" id="ARBA00022729"/>
    </source>
</evidence>
<accession>A0ABT3GK96</accession>
<dbReference type="SUPFAM" id="SSF49313">
    <property type="entry name" value="Cadherin-like"/>
    <property type="match status" value="1"/>
</dbReference>
<evidence type="ECO:0000256" key="2">
    <source>
        <dbReference type="ARBA" id="ARBA00023157"/>
    </source>
</evidence>
<dbReference type="InterPro" id="IPR013783">
    <property type="entry name" value="Ig-like_fold"/>
</dbReference>
<dbReference type="Gene3D" id="2.60.40.2810">
    <property type="match status" value="1"/>
</dbReference>
<dbReference type="Pfam" id="PF13385">
    <property type="entry name" value="Laminin_G_3"/>
    <property type="match status" value="3"/>
</dbReference>
<sequence>MPPKADAGKGFSIVGLLPATAISIIRRVRLAYIPALSLFTANAATLPDDVLLKVTVSGTTKTLNLHKRTTRAKDFKLFVWDATNGYKETPSPEVRTFRGTVTEDPNALVVATIDSKNIVRAYCFDMEQTPNTLWYAKDEVASQLADPRTPSPMPPQAVAAPRGGSGGLPLIGPKLPAGTSAPVGDAGAPLVAVNYGDIVAYELGADLPLGAYNHAGGNVEDTLLNYELEGLIYEQMLLRSCLVLLTHSTVVVRKEKFYGPDPGDAKPYLLGPEWNRKDGPLRDARWDCMWGWGQNGGSSSSSMGHGHGVGAGALYHENTHNWSASHLGYQADTQGGNHPSIGPITGQRMLEVRRKGIDAGWFPKADAYPDPVFPYTHPDAVRVSVDTARDIDVLANDWDANGDQLTISEWTRTTRQGGSVARNEDGTLHYVPAPGFVGKDVIVYTAQDDSVMKLKTKDLVHIEVVNNGLMAEYKFDETTGNVAKNSAPHAHASTDASILSGNFATDSVPAPMGRGVFSPGNVATQTGNDDSGYGGLRVGRGKLTPNDLVLDGRTPFENAVNKNGCCFDPLDGDQTFETWYRCDDYSLGNAAIVSKGWGGEQNYGWNMGINPVTGCGYRLRTYWHPFHASAPKKNLDSPVQDFVPGRWYHIVSVFDRTLNEVRLYLDGVKVATQANAFSPGDIIFDGRRPVILGGSQKKRHCLSNTRIYSRALSDPDVQARYGAPGKKPKFLEPSIEVAVHTDFGMKKSLWAWIWTGVGSAPAFSKVSGPAWLSVNANGELTGRPSTSNVGLTSAVIRMSNEHGASDLKVNLTVAPARLRARWHFDEGNGSAAEDSSGNGKTLTLAGATWKRPSREGAFSLAFEGESKQSAEAPALDVNGGFTIAVWINPSTRTGKDTIISQQGSYAFKLVGSALELGIPKVVNQTSGGGHIVANRWQHVAVSFVPGDPEGIKFYVNGSLKATKPASDIQQTDHPTLLGKSVDWVNDYFDGGLDDMRVYGTVLGREEIRTLAAEYPTCTAPVLPPKLKRPLAIPGEDYHATLAGSAVDPDACTVLSYAKVSGPDWLKIAPDGTLGGKPSASDIGMNSFDVSVTDVTGLSDTGTLNIPVNRFLAAHWKLDEGAGTTSVDASGSANNLTFFNGATWGSPVVGASCLSLSGPGHRNQHAKAAAVNTSGGLTLAAWIHPTTLEGDHSIVTQISSYGFVTKGTGLSFRIPGRAACDTEAGLLTANQWQHVLVTFDPGSAGGVKFYVNGALKGTVDPAGDLPQNSQITYLGCTYGSDHTLFQGSLDDVRIYSAPMGGGDVMKLYKAYPAPAASNADR</sequence>
<dbReference type="EMBL" id="JAPDDT010000006">
    <property type="protein sequence ID" value="MCW1923891.1"/>
    <property type="molecule type" value="Genomic_DNA"/>
</dbReference>
<feature type="domain" description="LamG-like jellyroll fold" evidence="3">
    <location>
        <begin position="1174"/>
        <end position="1301"/>
    </location>
</feature>
<dbReference type="InterPro" id="IPR015919">
    <property type="entry name" value="Cadherin-like_sf"/>
</dbReference>
<keyword evidence="2" id="KW-1015">Disulfide bond</keyword>
<dbReference type="Proteomes" id="UP001320876">
    <property type="component" value="Unassembled WGS sequence"/>
</dbReference>
<dbReference type="RefSeq" id="WP_264487997.1">
    <property type="nucleotide sequence ID" value="NZ_JAPDDT010000006.1"/>
</dbReference>
<comment type="caution">
    <text evidence="4">The sequence shown here is derived from an EMBL/GenBank/DDBJ whole genome shotgun (WGS) entry which is preliminary data.</text>
</comment>
<dbReference type="Pfam" id="PF05345">
    <property type="entry name" value="He_PIG"/>
    <property type="match status" value="1"/>
</dbReference>
<organism evidence="4 5">
    <name type="scientific">Luteolibacter arcticus</name>
    <dbReference type="NCBI Taxonomy" id="1581411"/>
    <lineage>
        <taxon>Bacteria</taxon>
        <taxon>Pseudomonadati</taxon>
        <taxon>Verrucomicrobiota</taxon>
        <taxon>Verrucomicrobiia</taxon>
        <taxon>Verrucomicrobiales</taxon>
        <taxon>Verrucomicrobiaceae</taxon>
        <taxon>Luteolibacter</taxon>
    </lineage>
</organism>
<dbReference type="SUPFAM" id="SSF49899">
    <property type="entry name" value="Concanavalin A-like lectins/glucanases"/>
    <property type="match status" value="3"/>
</dbReference>
<dbReference type="InterPro" id="IPR006558">
    <property type="entry name" value="LamG-like"/>
</dbReference>
<keyword evidence="5" id="KW-1185">Reference proteome</keyword>
<evidence type="ECO:0000259" key="3">
    <source>
        <dbReference type="SMART" id="SM00560"/>
    </source>
</evidence>
<dbReference type="Pfam" id="PF17963">
    <property type="entry name" value="Big_9"/>
    <property type="match status" value="1"/>
</dbReference>
<dbReference type="InterPro" id="IPR013320">
    <property type="entry name" value="ConA-like_dom_sf"/>
</dbReference>
<dbReference type="Gene3D" id="2.60.120.200">
    <property type="match status" value="3"/>
</dbReference>
<keyword evidence="1" id="KW-0732">Signal</keyword>
<dbReference type="PANTHER" id="PTHR42535">
    <property type="entry name" value="OOKINETE PROTEIN, PUTATIVE-RELATED"/>
    <property type="match status" value="1"/>
</dbReference>